<organism evidence="9 10">
    <name type="scientific">Spinactinospora alkalitolerans</name>
    <dbReference type="NCBI Taxonomy" id="687207"/>
    <lineage>
        <taxon>Bacteria</taxon>
        <taxon>Bacillati</taxon>
        <taxon>Actinomycetota</taxon>
        <taxon>Actinomycetes</taxon>
        <taxon>Streptosporangiales</taxon>
        <taxon>Nocardiopsidaceae</taxon>
        <taxon>Spinactinospora</taxon>
    </lineage>
</organism>
<dbReference type="PANTHER" id="PTHR13887">
    <property type="entry name" value="GLUTATHIONE S-TRANSFERASE KAPPA"/>
    <property type="match status" value="1"/>
</dbReference>
<evidence type="ECO:0000313" key="10">
    <source>
        <dbReference type="Proteomes" id="UP000589036"/>
    </source>
</evidence>
<evidence type="ECO:0000259" key="8">
    <source>
        <dbReference type="PROSITE" id="PS51352"/>
    </source>
</evidence>
<comment type="caution">
    <text evidence="9">The sequence shown here is derived from an EMBL/GenBank/DDBJ whole genome shotgun (WGS) entry which is preliminary data.</text>
</comment>
<keyword evidence="7" id="KW-1133">Transmembrane helix</keyword>
<keyword evidence="7" id="KW-0472">Membrane</keyword>
<dbReference type="GO" id="GO:0016853">
    <property type="term" value="F:isomerase activity"/>
    <property type="evidence" value="ECO:0007669"/>
    <property type="project" value="UniProtKB-KW"/>
</dbReference>
<dbReference type="Gene3D" id="3.40.30.10">
    <property type="entry name" value="Glutaredoxin"/>
    <property type="match status" value="1"/>
</dbReference>
<evidence type="ECO:0000256" key="5">
    <source>
        <dbReference type="ARBA" id="ARBA00023284"/>
    </source>
</evidence>
<sequence length="249" mass="26504">MTAGDPGQDGGGRGHRVPRPGRGTAIVAAALLLIAVAALVRVQTAPEPAPAPRSDASTTPSPSSSPSPPVVAGPRPPAVAPALMRGSRDAPVTMVVFGDYRCPYCAAFARDQQPELVREYVETGRLRLAWRDYPYRGEVSEQAAVAARAAARQDAFWEYGDALYADPDAWTSGTGEEFTRIAADLGLDTDRFREDVDDPELRSAVEDDMDFALGLGVPGTPAFLINGEAFFGAQPIEEFEERIEAAETG</sequence>
<dbReference type="GO" id="GO:0016491">
    <property type="term" value="F:oxidoreductase activity"/>
    <property type="evidence" value="ECO:0007669"/>
    <property type="project" value="UniProtKB-KW"/>
</dbReference>
<accession>A0A852TY18</accession>
<dbReference type="SUPFAM" id="SSF52833">
    <property type="entry name" value="Thioredoxin-like"/>
    <property type="match status" value="1"/>
</dbReference>
<feature type="compositionally biased region" description="Low complexity" evidence="6">
    <location>
        <begin position="52"/>
        <end position="62"/>
    </location>
</feature>
<feature type="transmembrane region" description="Helical" evidence="7">
    <location>
        <begin position="23"/>
        <end position="42"/>
    </location>
</feature>
<keyword evidence="4" id="KW-1015">Disulfide bond</keyword>
<dbReference type="Pfam" id="PF13462">
    <property type="entry name" value="Thioredoxin_4"/>
    <property type="match status" value="1"/>
</dbReference>
<dbReference type="InterPro" id="IPR013766">
    <property type="entry name" value="Thioredoxin_domain"/>
</dbReference>
<evidence type="ECO:0000256" key="7">
    <source>
        <dbReference type="SAM" id="Phobius"/>
    </source>
</evidence>
<comment type="similarity">
    <text evidence="1">Belongs to the thioredoxin family. DsbA subfamily.</text>
</comment>
<gene>
    <name evidence="9" type="ORF">HDA32_002982</name>
</gene>
<evidence type="ECO:0000313" key="9">
    <source>
        <dbReference type="EMBL" id="NYE47862.1"/>
    </source>
</evidence>
<keyword evidence="9" id="KW-0413">Isomerase</keyword>
<feature type="region of interest" description="Disordered" evidence="6">
    <location>
        <begin position="1"/>
        <end position="21"/>
    </location>
</feature>
<dbReference type="EMBL" id="JACCCC010000001">
    <property type="protein sequence ID" value="NYE47862.1"/>
    <property type="molecule type" value="Genomic_DNA"/>
</dbReference>
<dbReference type="Proteomes" id="UP000589036">
    <property type="component" value="Unassembled WGS sequence"/>
</dbReference>
<proteinExistence type="inferred from homology"/>
<evidence type="ECO:0000256" key="2">
    <source>
        <dbReference type="ARBA" id="ARBA00022729"/>
    </source>
</evidence>
<keyword evidence="3" id="KW-0560">Oxidoreductase</keyword>
<evidence type="ECO:0000256" key="6">
    <source>
        <dbReference type="SAM" id="MobiDB-lite"/>
    </source>
</evidence>
<protein>
    <submittedName>
        <fullName evidence="9">Protein-disulfide isomerase</fullName>
    </submittedName>
</protein>
<evidence type="ECO:0000256" key="1">
    <source>
        <dbReference type="ARBA" id="ARBA00005791"/>
    </source>
</evidence>
<feature type="region of interest" description="Disordered" evidence="6">
    <location>
        <begin position="45"/>
        <end position="84"/>
    </location>
</feature>
<feature type="domain" description="Thioredoxin" evidence="8">
    <location>
        <begin position="45"/>
        <end position="248"/>
    </location>
</feature>
<dbReference type="PROSITE" id="PS51352">
    <property type="entry name" value="THIOREDOXIN_2"/>
    <property type="match status" value="1"/>
</dbReference>
<dbReference type="PANTHER" id="PTHR13887:SF14">
    <property type="entry name" value="DISULFIDE BOND FORMATION PROTEIN D"/>
    <property type="match status" value="1"/>
</dbReference>
<dbReference type="RefSeq" id="WP_179643742.1">
    <property type="nucleotide sequence ID" value="NZ_BAAAYY010000003.1"/>
</dbReference>
<feature type="compositionally biased region" description="Pro residues" evidence="6">
    <location>
        <begin position="63"/>
        <end position="79"/>
    </location>
</feature>
<reference evidence="9 10" key="1">
    <citation type="submission" date="2020-07" db="EMBL/GenBank/DDBJ databases">
        <title>Sequencing the genomes of 1000 actinobacteria strains.</title>
        <authorList>
            <person name="Klenk H.-P."/>
        </authorList>
    </citation>
    <scope>NUCLEOTIDE SEQUENCE [LARGE SCALE GENOMIC DNA]</scope>
    <source>
        <strain evidence="9 10">CXB654</strain>
    </source>
</reference>
<dbReference type="InterPro" id="IPR012336">
    <property type="entry name" value="Thioredoxin-like_fold"/>
</dbReference>
<keyword evidence="7" id="KW-0812">Transmembrane</keyword>
<evidence type="ECO:0000256" key="3">
    <source>
        <dbReference type="ARBA" id="ARBA00023002"/>
    </source>
</evidence>
<keyword evidence="2" id="KW-0732">Signal</keyword>
<keyword evidence="10" id="KW-1185">Reference proteome</keyword>
<evidence type="ECO:0000256" key="4">
    <source>
        <dbReference type="ARBA" id="ARBA00023157"/>
    </source>
</evidence>
<dbReference type="InterPro" id="IPR036249">
    <property type="entry name" value="Thioredoxin-like_sf"/>
</dbReference>
<name>A0A852TY18_9ACTN</name>
<keyword evidence="5" id="KW-0676">Redox-active center</keyword>
<dbReference type="AlphaFoldDB" id="A0A852TY18"/>